<accession>A0ABV0JA17</accession>
<keyword evidence="3" id="KW-1185">Reference proteome</keyword>
<feature type="chain" id="PRO_5046749405" description="PEP-CTERM sorting domain-containing protein" evidence="1">
    <location>
        <begin position="23"/>
        <end position="320"/>
    </location>
</feature>
<organism evidence="2 3">
    <name type="scientific">Trichocoleus desertorum GB2-A4</name>
    <dbReference type="NCBI Taxonomy" id="2933944"/>
    <lineage>
        <taxon>Bacteria</taxon>
        <taxon>Bacillati</taxon>
        <taxon>Cyanobacteriota</taxon>
        <taxon>Cyanophyceae</taxon>
        <taxon>Leptolyngbyales</taxon>
        <taxon>Trichocoleusaceae</taxon>
        <taxon>Trichocoleus</taxon>
    </lineage>
</organism>
<sequence>MNFMGISTGTALQSLFLALALATGFGSDAQATLLFDRGLPNENINNTAPNHPAFDPDRSNITWGFADRIGSGYSYPLGDDFSFGIAGQKYLVDTLRVWAVIGVANTAATIPNNFWQNFTLWGGQVDSGAAGLSAVHSGPTNGSDPRIKISQVTYVDGENYWAEPVQLYRKIWQIDFTGLNWAIEGGQLYQFFVDGNGFTSLDTWNVFPVLHASNAALSGSPSAGADDFYRLLRIKQGTPDYVGTWNSNNLGLPGTYGASGLSGRGGWNKSSDINVQIYGNLFPTTNPTVIPESSSVSSLLGLGVLGIGAWLRGRKRDRQP</sequence>
<dbReference type="RefSeq" id="WP_190436976.1">
    <property type="nucleotide sequence ID" value="NZ_JAMPKM010000009.1"/>
</dbReference>
<evidence type="ECO:0000313" key="3">
    <source>
        <dbReference type="Proteomes" id="UP001464891"/>
    </source>
</evidence>
<feature type="signal peptide" evidence="1">
    <location>
        <begin position="1"/>
        <end position="22"/>
    </location>
</feature>
<evidence type="ECO:0000313" key="2">
    <source>
        <dbReference type="EMBL" id="MEP0818625.1"/>
    </source>
</evidence>
<name>A0ABV0JA17_9CYAN</name>
<dbReference type="EMBL" id="JAMPKM010000009">
    <property type="protein sequence ID" value="MEP0818625.1"/>
    <property type="molecule type" value="Genomic_DNA"/>
</dbReference>
<protein>
    <recommendedName>
        <fullName evidence="4">PEP-CTERM sorting domain-containing protein</fullName>
    </recommendedName>
</protein>
<evidence type="ECO:0008006" key="4">
    <source>
        <dbReference type="Google" id="ProtNLM"/>
    </source>
</evidence>
<evidence type="ECO:0000256" key="1">
    <source>
        <dbReference type="SAM" id="SignalP"/>
    </source>
</evidence>
<comment type="caution">
    <text evidence="2">The sequence shown here is derived from an EMBL/GenBank/DDBJ whole genome shotgun (WGS) entry which is preliminary data.</text>
</comment>
<keyword evidence="1" id="KW-0732">Signal</keyword>
<proteinExistence type="predicted"/>
<dbReference type="Proteomes" id="UP001464891">
    <property type="component" value="Unassembled WGS sequence"/>
</dbReference>
<gene>
    <name evidence="2" type="ORF">NC998_16115</name>
</gene>
<reference evidence="2 3" key="1">
    <citation type="submission" date="2022-04" db="EMBL/GenBank/DDBJ databases">
        <title>Positive selection, recombination, and allopatry shape intraspecific diversity of widespread and dominant cyanobacteria.</title>
        <authorList>
            <person name="Wei J."/>
            <person name="Shu W."/>
            <person name="Hu C."/>
        </authorList>
    </citation>
    <scope>NUCLEOTIDE SEQUENCE [LARGE SCALE GENOMIC DNA]</scope>
    <source>
        <strain evidence="2 3">GB2-A4</strain>
    </source>
</reference>